<reference evidence="1" key="1">
    <citation type="submission" date="2022-04" db="EMBL/GenBank/DDBJ databases">
        <title>A functionally conserved STORR gene fusion in Papaver species that diverged 16.8 million years ago.</title>
        <authorList>
            <person name="Catania T."/>
        </authorList>
    </citation>
    <scope>NUCLEOTIDE SEQUENCE</scope>
    <source>
        <strain evidence="1">S-188037</strain>
    </source>
</reference>
<evidence type="ECO:0000313" key="1">
    <source>
        <dbReference type="EMBL" id="KAI3928284.1"/>
    </source>
</evidence>
<dbReference type="AlphaFoldDB" id="A0AAD4SZM9"/>
<accession>A0AAD4SZM9</accession>
<name>A0AAD4SZM9_9MAGN</name>
<dbReference type="EMBL" id="JAJJMB010007708">
    <property type="protein sequence ID" value="KAI3928284.1"/>
    <property type="molecule type" value="Genomic_DNA"/>
</dbReference>
<protein>
    <submittedName>
        <fullName evidence="1">Uncharacterized protein</fullName>
    </submittedName>
</protein>
<sequence>MGGEKSQIAKIQDSSPNHGIFVYHAVIFSLFSSSSYTVKCGVIIIGCFIRSELPPRVKSNNNMKKKRDTDIVCNESSIEDDFEIVQPKKRKTINPVISYKCHTKDSTRLFRANFGSLNDLFRDLENKRICLTERQLEAIRSCPFSNLLQVFMDNQISKEQLTNINKGIEMLIHSFISMKDGKSGFKLHEGDGLYFPTPEDLAVILGLQLITNGIEDKLTKERKITPCKNDLCMRYKFGDTKLPVIKSTEVQVAIQEAITKGEVDDVVRLIVFFICQTNFFHKNRKFQSSQQLHTLFFKVSTVLFFVTWQDKESPSKRIMASTLAYIAWFGGGGIEDDDEREMLVEVVVVLLHGSSLI</sequence>
<dbReference type="Proteomes" id="UP001202328">
    <property type="component" value="Unassembled WGS sequence"/>
</dbReference>
<gene>
    <name evidence="1" type="ORF">MKW98_023885</name>
</gene>
<comment type="caution">
    <text evidence="1">The sequence shown here is derived from an EMBL/GenBank/DDBJ whole genome shotgun (WGS) entry which is preliminary data.</text>
</comment>
<organism evidence="1 2">
    <name type="scientific">Papaver atlanticum</name>
    <dbReference type="NCBI Taxonomy" id="357466"/>
    <lineage>
        <taxon>Eukaryota</taxon>
        <taxon>Viridiplantae</taxon>
        <taxon>Streptophyta</taxon>
        <taxon>Embryophyta</taxon>
        <taxon>Tracheophyta</taxon>
        <taxon>Spermatophyta</taxon>
        <taxon>Magnoliopsida</taxon>
        <taxon>Ranunculales</taxon>
        <taxon>Papaveraceae</taxon>
        <taxon>Papaveroideae</taxon>
        <taxon>Papaver</taxon>
    </lineage>
</organism>
<evidence type="ECO:0000313" key="2">
    <source>
        <dbReference type="Proteomes" id="UP001202328"/>
    </source>
</evidence>
<keyword evidence="2" id="KW-1185">Reference proteome</keyword>
<proteinExistence type="predicted"/>